<protein>
    <submittedName>
        <fullName evidence="1">Uncharacterized protein</fullName>
    </submittedName>
</protein>
<proteinExistence type="predicted"/>
<reference evidence="1" key="1">
    <citation type="submission" date="2020-08" db="EMBL/GenBank/DDBJ databases">
        <title>Multicomponent nature underlies the extraordinary mechanical properties of spider dragline silk.</title>
        <authorList>
            <person name="Kono N."/>
            <person name="Nakamura H."/>
            <person name="Mori M."/>
            <person name="Yoshida Y."/>
            <person name="Ohtoshi R."/>
            <person name="Malay A.D."/>
            <person name="Moran D.A.P."/>
            <person name="Tomita M."/>
            <person name="Numata K."/>
            <person name="Arakawa K."/>
        </authorList>
    </citation>
    <scope>NUCLEOTIDE SEQUENCE</scope>
</reference>
<evidence type="ECO:0000313" key="2">
    <source>
        <dbReference type="Proteomes" id="UP000886998"/>
    </source>
</evidence>
<organism evidence="1 2">
    <name type="scientific">Trichonephila inaurata madagascariensis</name>
    <dbReference type="NCBI Taxonomy" id="2747483"/>
    <lineage>
        <taxon>Eukaryota</taxon>
        <taxon>Metazoa</taxon>
        <taxon>Ecdysozoa</taxon>
        <taxon>Arthropoda</taxon>
        <taxon>Chelicerata</taxon>
        <taxon>Arachnida</taxon>
        <taxon>Araneae</taxon>
        <taxon>Araneomorphae</taxon>
        <taxon>Entelegynae</taxon>
        <taxon>Araneoidea</taxon>
        <taxon>Nephilidae</taxon>
        <taxon>Trichonephila</taxon>
        <taxon>Trichonephila inaurata</taxon>
    </lineage>
</organism>
<sequence>MIQCVTEEPDEYIDADTEELHLENCLKDEKEDKTCIPLKKTDPIVVVPESVPKEVKRRAHEKRRPRIKENKDYYLIPKRRQKIENPVTDYDHHVLVNHKERKKEDVSLKTCHTDHLGPHKITNFDEGVMEQTVRFEQDLL</sequence>
<keyword evidence="2" id="KW-1185">Reference proteome</keyword>
<dbReference type="AlphaFoldDB" id="A0A8X6IYQ3"/>
<dbReference type="EMBL" id="BMAV01028223">
    <property type="protein sequence ID" value="GFS66018.1"/>
    <property type="molecule type" value="Genomic_DNA"/>
</dbReference>
<dbReference type="Proteomes" id="UP000886998">
    <property type="component" value="Unassembled WGS sequence"/>
</dbReference>
<name>A0A8X6IYQ3_9ARAC</name>
<gene>
    <name evidence="1" type="ORF">TNIN_245601</name>
</gene>
<evidence type="ECO:0000313" key="1">
    <source>
        <dbReference type="EMBL" id="GFS66018.1"/>
    </source>
</evidence>
<accession>A0A8X6IYQ3</accession>
<comment type="caution">
    <text evidence="1">The sequence shown here is derived from an EMBL/GenBank/DDBJ whole genome shotgun (WGS) entry which is preliminary data.</text>
</comment>